<proteinExistence type="predicted"/>
<evidence type="ECO:0000256" key="1">
    <source>
        <dbReference type="ARBA" id="ARBA00004651"/>
    </source>
</evidence>
<comment type="caution">
    <text evidence="8">The sequence shown here is derived from an EMBL/GenBank/DDBJ whole genome shotgun (WGS) entry which is preliminary data.</text>
</comment>
<evidence type="ECO:0000313" key="8">
    <source>
        <dbReference type="EMBL" id="MFC0560912.1"/>
    </source>
</evidence>
<dbReference type="Pfam" id="PF12698">
    <property type="entry name" value="ABC2_membrane_3"/>
    <property type="match status" value="1"/>
</dbReference>
<evidence type="ECO:0000259" key="7">
    <source>
        <dbReference type="Pfam" id="PF12698"/>
    </source>
</evidence>
<dbReference type="PANTHER" id="PTHR30294">
    <property type="entry name" value="MEMBRANE COMPONENT OF ABC TRANSPORTER YHHJ-RELATED"/>
    <property type="match status" value="1"/>
</dbReference>
<evidence type="ECO:0000313" key="9">
    <source>
        <dbReference type="Proteomes" id="UP001589833"/>
    </source>
</evidence>
<dbReference type="PANTHER" id="PTHR30294:SF29">
    <property type="entry name" value="MULTIDRUG ABC TRANSPORTER PERMEASE YBHS-RELATED"/>
    <property type="match status" value="1"/>
</dbReference>
<reference evidence="8 9" key="1">
    <citation type="submission" date="2024-09" db="EMBL/GenBank/DDBJ databases">
        <authorList>
            <person name="Sun Q."/>
            <person name="Mori K."/>
        </authorList>
    </citation>
    <scope>NUCLEOTIDE SEQUENCE [LARGE SCALE GENOMIC DNA]</scope>
    <source>
        <strain evidence="8 9">NCAIM B.02301</strain>
    </source>
</reference>
<accession>A0ABV6NJH9</accession>
<sequence length="425" mass="46738">MIDLLKKDMLIMFRNRTELFLLLFMPLMLIAILGFALRGLLGGDTSGIHMQVAIVSYDDENQGIEQFVGTLDELGLTEEVAPELHLVAQEMSPYHVLTDVLEEERLKDMMEVVHLKVDEAQMALADGELVAVLTIPEHFTYQSLSKMLLQQGEGSELEITVKEAGSMHASIFEELIVNFVNQLNYETAISTALGGEDTLEEIGETQLGGIETVSSREPVSSFQYYTIGMAVMFVLYVGATISSRAFVEKKEHVFNRILLSGTSSFTYLSGKALSATVIAFIQLMILFGISSLIFQAFAGESLQFWLGIILISAVVSICVGGFAALLTALVIRYHSDSISNVFSGGIITLFAFAGGSFFPMTDMPDVIKEIGNWTPNGAALVAYLQWMQSLDLQVILDPVSRIGVMAIVLLLVSVLIFPKRRSVFR</sequence>
<feature type="transmembrane region" description="Helical" evidence="6">
    <location>
        <begin position="399"/>
        <end position="417"/>
    </location>
</feature>
<keyword evidence="2" id="KW-1003">Cell membrane</keyword>
<dbReference type="InterPro" id="IPR051449">
    <property type="entry name" value="ABC-2_transporter_component"/>
</dbReference>
<feature type="transmembrane region" description="Helical" evidence="6">
    <location>
        <begin position="224"/>
        <end position="247"/>
    </location>
</feature>
<dbReference type="InterPro" id="IPR013525">
    <property type="entry name" value="ABC2_TM"/>
</dbReference>
<dbReference type="Proteomes" id="UP001589833">
    <property type="component" value="Unassembled WGS sequence"/>
</dbReference>
<dbReference type="RefSeq" id="WP_273848029.1">
    <property type="nucleotide sequence ID" value="NZ_JAQQWT010000046.1"/>
</dbReference>
<keyword evidence="5 6" id="KW-0472">Membrane</keyword>
<comment type="subcellular location">
    <subcellularLocation>
        <location evidence="1">Cell membrane</location>
        <topology evidence="1">Multi-pass membrane protein</topology>
    </subcellularLocation>
</comment>
<name>A0ABV6NJH9_9BACI</name>
<gene>
    <name evidence="8" type="ORF">ACFFH4_18330</name>
</gene>
<evidence type="ECO:0000256" key="6">
    <source>
        <dbReference type="SAM" id="Phobius"/>
    </source>
</evidence>
<evidence type="ECO:0000256" key="4">
    <source>
        <dbReference type="ARBA" id="ARBA00022989"/>
    </source>
</evidence>
<feature type="transmembrane region" description="Helical" evidence="6">
    <location>
        <begin position="272"/>
        <end position="298"/>
    </location>
</feature>
<feature type="domain" description="ABC-2 type transporter transmembrane" evidence="7">
    <location>
        <begin position="19"/>
        <end position="415"/>
    </location>
</feature>
<evidence type="ECO:0000256" key="3">
    <source>
        <dbReference type="ARBA" id="ARBA00022692"/>
    </source>
</evidence>
<dbReference type="EMBL" id="JBHLTR010000048">
    <property type="protein sequence ID" value="MFC0560912.1"/>
    <property type="molecule type" value="Genomic_DNA"/>
</dbReference>
<dbReference type="Gene3D" id="3.40.1710.10">
    <property type="entry name" value="abc type-2 transporter like domain"/>
    <property type="match status" value="1"/>
</dbReference>
<feature type="transmembrane region" description="Helical" evidence="6">
    <location>
        <begin position="20"/>
        <end position="41"/>
    </location>
</feature>
<keyword evidence="3 6" id="KW-0812">Transmembrane</keyword>
<keyword evidence="4 6" id="KW-1133">Transmembrane helix</keyword>
<keyword evidence="9" id="KW-1185">Reference proteome</keyword>
<protein>
    <submittedName>
        <fullName evidence="8">ABC transporter permease</fullName>
    </submittedName>
</protein>
<feature type="transmembrane region" description="Helical" evidence="6">
    <location>
        <begin position="304"/>
        <end position="331"/>
    </location>
</feature>
<evidence type="ECO:0000256" key="5">
    <source>
        <dbReference type="ARBA" id="ARBA00023136"/>
    </source>
</evidence>
<organism evidence="8 9">
    <name type="scientific">Halalkalibacter alkalisediminis</name>
    <dbReference type="NCBI Taxonomy" id="935616"/>
    <lineage>
        <taxon>Bacteria</taxon>
        <taxon>Bacillati</taxon>
        <taxon>Bacillota</taxon>
        <taxon>Bacilli</taxon>
        <taxon>Bacillales</taxon>
        <taxon>Bacillaceae</taxon>
        <taxon>Halalkalibacter</taxon>
    </lineage>
</organism>
<evidence type="ECO:0000256" key="2">
    <source>
        <dbReference type="ARBA" id="ARBA00022475"/>
    </source>
</evidence>
<feature type="transmembrane region" description="Helical" evidence="6">
    <location>
        <begin position="338"/>
        <end position="358"/>
    </location>
</feature>